<dbReference type="Proteomes" id="UP000315925">
    <property type="component" value="Chromosome"/>
</dbReference>
<name>A0A516TMB4_9BACT</name>
<proteinExistence type="predicted"/>
<dbReference type="KEGG" id="mkc:kam1_1162"/>
<reference evidence="2" key="1">
    <citation type="submission" date="2019-03" db="EMBL/GenBank/DDBJ databases">
        <title>Complete genome of Methylacidiphilum kamchatkense Kam1.</title>
        <authorList>
            <person name="Kruse T."/>
            <person name="Murarilal Ratnadevi C."/>
            <person name="Erikstad H.-A."/>
            <person name="Birkeland N.-K."/>
        </authorList>
    </citation>
    <scope>NUCLEOTIDE SEQUENCE [LARGE SCALE GENOMIC DNA]</scope>
    <source>
        <strain evidence="2">kam1</strain>
    </source>
</reference>
<evidence type="ECO:0000313" key="2">
    <source>
        <dbReference type="Proteomes" id="UP000315925"/>
    </source>
</evidence>
<evidence type="ECO:0000313" key="1">
    <source>
        <dbReference type="EMBL" id="QDQ42390.1"/>
    </source>
</evidence>
<organism evidence="1 2">
    <name type="scientific">Methylacidiphilum kamchatkense Kam1</name>
    <dbReference type="NCBI Taxonomy" id="1202785"/>
    <lineage>
        <taxon>Bacteria</taxon>
        <taxon>Pseudomonadati</taxon>
        <taxon>Verrucomicrobiota</taxon>
        <taxon>Methylacidiphilae</taxon>
        <taxon>Methylacidiphilales</taxon>
        <taxon>Methylacidiphilaceae</taxon>
        <taxon>Methylacidiphilum (ex Ratnadevi et al. 2023)</taxon>
    </lineage>
</organism>
<protein>
    <submittedName>
        <fullName evidence="1">Uncharacterized protein</fullName>
    </submittedName>
</protein>
<gene>
    <name evidence="1" type="ORF">kam1_1162</name>
</gene>
<sequence>MIELNGFALLDKKEIELITGKEKDRFLWLPLHSLNYEEILKVQNIVRKNKYLRNNPEQVLRQQKNAAFDIKEKALLCSMLYDICTNERWEENLRFINDSAKEKNQKKTRSVPASSDEVLFLDKGTLKWIKSFSQKVRSSLSDQERKELGDLFQGLSNIYAEKYEKILQYLSFFSSIKKDNDKDPSPFASKGYYKAKTDSRGRIIANGKGEILLEYIQPIAPIPVSQYILKFFDTKAEKAQPAQNNGRLLQSLDLFCGEVVGGINNFFDNYLAAVSNNEIKDPYARAFAIFYWTLKDFLESRTGNYSSTKEKFIFSYRTKKILYELFLKEKNSLFKKEMADIEGKESKHLEIISQNLNRLKIIPSNLLFHLAKNKEGIKKEKSYEK</sequence>
<accession>A0A516TMB4</accession>
<dbReference type="STRING" id="1202785.A946_09920"/>
<dbReference type="EMBL" id="CP037899">
    <property type="protein sequence ID" value="QDQ42390.1"/>
    <property type="molecule type" value="Genomic_DNA"/>
</dbReference>
<dbReference type="RefSeq" id="WP_143958299.1">
    <property type="nucleotide sequence ID" value="NZ_CP037899.1"/>
</dbReference>
<dbReference type="AlphaFoldDB" id="A0A516TMB4"/>